<dbReference type="Pfam" id="PF05069">
    <property type="entry name" value="Phage_tail_S"/>
    <property type="match status" value="1"/>
</dbReference>
<dbReference type="EMBL" id="SSDS01000008">
    <property type="protein sequence ID" value="TXG78697.1"/>
    <property type="molecule type" value="Genomic_DNA"/>
</dbReference>
<accession>A0A5C7JB31</accession>
<organism evidence="1 2">
    <name type="scientific">Candidatus Dojkabacteria bacterium</name>
    <dbReference type="NCBI Taxonomy" id="2099670"/>
    <lineage>
        <taxon>Bacteria</taxon>
        <taxon>Candidatus Dojkabacteria</taxon>
    </lineage>
</organism>
<reference evidence="1 2" key="1">
    <citation type="submission" date="2018-09" db="EMBL/GenBank/DDBJ databases">
        <title>Metagenome Assembled Genomes from an Advanced Water Purification Facility.</title>
        <authorList>
            <person name="Stamps B.W."/>
            <person name="Spear J.R."/>
        </authorList>
    </citation>
    <scope>NUCLEOTIDE SEQUENCE [LARGE SCALE GENOMIC DNA]</scope>
    <source>
        <strain evidence="1">Bin_63_2</strain>
    </source>
</reference>
<dbReference type="AlphaFoldDB" id="A0A5C7JB31"/>
<protein>
    <recommendedName>
        <fullName evidence="3">Phage virion morphogenesis protein</fullName>
    </recommendedName>
</protein>
<comment type="caution">
    <text evidence="1">The sequence shown here is derived from an EMBL/GenBank/DDBJ whole genome shotgun (WGS) entry which is preliminary data.</text>
</comment>
<gene>
    <name evidence="1" type="ORF">E6Q11_00480</name>
</gene>
<sequence>MILTDTFSPYLDKLNAADQRRLQAELARTIAEGIRGRQASQRDISGRRFKPRQRDYWAKNAYQEQRRTQPLFPQAVGHLRVEFNAGRLQVGFTGRAAELMAKNNEGQDAPQREFVGLSQEDLKTIAKQIGIQLSP</sequence>
<dbReference type="InterPro" id="IPR006522">
    <property type="entry name" value="Phage_virion_morphogenesis"/>
</dbReference>
<evidence type="ECO:0008006" key="3">
    <source>
        <dbReference type="Google" id="ProtNLM"/>
    </source>
</evidence>
<name>A0A5C7JB31_9BACT</name>
<evidence type="ECO:0000313" key="1">
    <source>
        <dbReference type="EMBL" id="TXG78697.1"/>
    </source>
</evidence>
<proteinExistence type="predicted"/>
<evidence type="ECO:0000313" key="2">
    <source>
        <dbReference type="Proteomes" id="UP000321026"/>
    </source>
</evidence>
<dbReference type="Proteomes" id="UP000321026">
    <property type="component" value="Unassembled WGS sequence"/>
</dbReference>